<evidence type="ECO:0008006" key="4">
    <source>
        <dbReference type="Google" id="ProtNLM"/>
    </source>
</evidence>
<accession>A0ABY7K163</accession>
<feature type="transmembrane region" description="Helical" evidence="1">
    <location>
        <begin position="12"/>
        <end position="31"/>
    </location>
</feature>
<gene>
    <name evidence="2" type="ORF">M6B22_07275</name>
</gene>
<keyword evidence="3" id="KW-1185">Reference proteome</keyword>
<dbReference type="Proteomes" id="UP001164693">
    <property type="component" value="Chromosome"/>
</dbReference>
<keyword evidence="1" id="KW-0472">Membrane</keyword>
<dbReference type="RefSeq" id="WP_269445096.1">
    <property type="nucleotide sequence ID" value="NZ_CP097463.1"/>
</dbReference>
<evidence type="ECO:0000313" key="2">
    <source>
        <dbReference type="EMBL" id="WAX58557.1"/>
    </source>
</evidence>
<protein>
    <recommendedName>
        <fullName evidence="4">DNA-binding transcriptional regulator of glucitol operon</fullName>
    </recommendedName>
</protein>
<dbReference type="EMBL" id="CP097463">
    <property type="protein sequence ID" value="WAX58557.1"/>
    <property type="molecule type" value="Genomic_DNA"/>
</dbReference>
<feature type="transmembrane region" description="Helical" evidence="1">
    <location>
        <begin position="51"/>
        <end position="69"/>
    </location>
</feature>
<evidence type="ECO:0000256" key="1">
    <source>
        <dbReference type="SAM" id="Phobius"/>
    </source>
</evidence>
<keyword evidence="1" id="KW-0812">Transmembrane</keyword>
<name>A0ABY7K163_9ACTN</name>
<proteinExistence type="predicted"/>
<organism evidence="2 3">
    <name type="scientific">Jatrophihabitans cynanchi</name>
    <dbReference type="NCBI Taxonomy" id="2944128"/>
    <lineage>
        <taxon>Bacteria</taxon>
        <taxon>Bacillati</taxon>
        <taxon>Actinomycetota</taxon>
        <taxon>Actinomycetes</taxon>
        <taxon>Jatrophihabitantales</taxon>
        <taxon>Jatrophihabitantaceae</taxon>
        <taxon>Jatrophihabitans</taxon>
    </lineage>
</organism>
<sequence>MPRSYRFVLAPKWVFGHLLVLAGAVTMGFLGHWQLDVSNAKHFSLQNFGYALQWWAFAVFTLGMWLRILRDAASGRYTSSGSHPTEPLPQLAEPVAYRRYVMPQSADAPPPAGDDTHAAYNAYLAGLNRTAGYADEES</sequence>
<keyword evidence="1" id="KW-1133">Transmembrane helix</keyword>
<evidence type="ECO:0000313" key="3">
    <source>
        <dbReference type="Proteomes" id="UP001164693"/>
    </source>
</evidence>
<reference evidence="2" key="1">
    <citation type="submission" date="2022-05" db="EMBL/GenBank/DDBJ databases">
        <title>Jatrophihabitans sp. SB3-54 whole genome sequence.</title>
        <authorList>
            <person name="Suh M.K."/>
            <person name="Eom M.K."/>
            <person name="Kim J.S."/>
            <person name="Kim H.S."/>
            <person name="Do H.E."/>
            <person name="Shin Y.K."/>
            <person name="Lee J.-S."/>
        </authorList>
    </citation>
    <scope>NUCLEOTIDE SEQUENCE</scope>
    <source>
        <strain evidence="2">SB3-54</strain>
    </source>
</reference>